<name>A0A8C3TNC4_CATUS</name>
<reference evidence="1" key="3">
    <citation type="submission" date="2025-09" db="UniProtKB">
        <authorList>
            <consortium name="Ensembl"/>
        </authorList>
    </citation>
    <scope>IDENTIFICATION</scope>
</reference>
<organism evidence="1 2">
    <name type="scientific">Catharus ustulatus</name>
    <name type="common">Russet-backed thrush</name>
    <name type="synonym">Hylocichla ustulatus</name>
    <dbReference type="NCBI Taxonomy" id="91951"/>
    <lineage>
        <taxon>Eukaryota</taxon>
        <taxon>Metazoa</taxon>
        <taxon>Chordata</taxon>
        <taxon>Craniata</taxon>
        <taxon>Vertebrata</taxon>
        <taxon>Euteleostomi</taxon>
        <taxon>Archelosauria</taxon>
        <taxon>Archosauria</taxon>
        <taxon>Dinosauria</taxon>
        <taxon>Saurischia</taxon>
        <taxon>Theropoda</taxon>
        <taxon>Coelurosauria</taxon>
        <taxon>Aves</taxon>
        <taxon>Neognathae</taxon>
        <taxon>Neoaves</taxon>
        <taxon>Telluraves</taxon>
        <taxon>Australaves</taxon>
        <taxon>Passeriformes</taxon>
        <taxon>Turdidae</taxon>
        <taxon>Catharus</taxon>
    </lineage>
</organism>
<proteinExistence type="predicted"/>
<evidence type="ECO:0000313" key="1">
    <source>
        <dbReference type="Ensembl" id="ENSCUSP00005002898.1"/>
    </source>
</evidence>
<evidence type="ECO:0000313" key="2">
    <source>
        <dbReference type="Proteomes" id="UP000694563"/>
    </source>
</evidence>
<sequence>ETTPHPTFKLENYISIGNSPKLFIVLAALLDLPWTKPSLCSASISLNAEYDTKYLYCEQVLPLVTSHGLYILCWLLPLRGESENWLRSKVHQCNSRRRLLLLVFCSVYFRSQKSEMLKISENSPKNN</sequence>
<dbReference type="Ensembl" id="ENSCUST00005003048.1">
    <property type="protein sequence ID" value="ENSCUSP00005002898.1"/>
    <property type="gene ID" value="ENSCUSG00005001971.1"/>
</dbReference>
<dbReference type="AlphaFoldDB" id="A0A8C3TNC4"/>
<keyword evidence="2" id="KW-1185">Reference proteome</keyword>
<reference evidence="1" key="2">
    <citation type="submission" date="2025-08" db="UniProtKB">
        <authorList>
            <consortium name="Ensembl"/>
        </authorList>
    </citation>
    <scope>IDENTIFICATION</scope>
</reference>
<accession>A0A8C3TNC4</accession>
<reference evidence="1" key="1">
    <citation type="submission" date="2020-10" db="EMBL/GenBank/DDBJ databases">
        <title>Catharus ustulatus (Swainson's thrush) genome, bCatUst1, primary haplotype v2.</title>
        <authorList>
            <person name="Delmore K."/>
            <person name="Vafadar M."/>
            <person name="Formenti G."/>
            <person name="Chow W."/>
            <person name="Pelan S."/>
            <person name="Howe K."/>
            <person name="Rhie A."/>
            <person name="Mountcastle J."/>
            <person name="Haase B."/>
            <person name="Fedrigo O."/>
            <person name="Jarvis E.D."/>
        </authorList>
    </citation>
    <scope>NUCLEOTIDE SEQUENCE [LARGE SCALE GENOMIC DNA]</scope>
</reference>
<protein>
    <submittedName>
        <fullName evidence="1">Uncharacterized protein</fullName>
    </submittedName>
</protein>
<dbReference type="Proteomes" id="UP000694563">
    <property type="component" value="Chromosome 3"/>
</dbReference>